<dbReference type="Gene3D" id="3.40.50.300">
    <property type="entry name" value="P-loop containing nucleotide triphosphate hydrolases"/>
    <property type="match status" value="1"/>
</dbReference>
<gene>
    <name evidence="4" type="ORF">AACH06_07420</name>
</gene>
<keyword evidence="2" id="KW-0808">Transferase</keyword>
<dbReference type="PANTHER" id="PTHR11783">
    <property type="entry name" value="SULFOTRANSFERASE SULT"/>
    <property type="match status" value="1"/>
</dbReference>
<keyword evidence="5" id="KW-1185">Reference proteome</keyword>
<sequence length="245" mass="28220">MKSPLIVVCTHHKTGSVWMANIFRAIKRQEKLHLHSKSQAELPPQTDIFLQDHSKVDLQALQSRFAARGVRAVHVIRDPRDVIISGCFYHVKTVEKWANNPKKEYGGKTYRQAISAQPTDHDKLVFEMDHTGGKTVREMLGWNYDQKELCFEARYEDLIVDRDLKIFRPMMQFLGYEGDRLEMALKFVRELSLFGGAAGSDPADHIRSGEGRQWVNVFTPELKAAFKQRFPDALQRLGYEAGTEW</sequence>
<proteinExistence type="inferred from homology"/>
<evidence type="ECO:0000313" key="4">
    <source>
        <dbReference type="EMBL" id="MEK8030653.1"/>
    </source>
</evidence>
<comment type="caution">
    <text evidence="4">The sequence shown here is derived from an EMBL/GenBank/DDBJ whole genome shotgun (WGS) entry which is preliminary data.</text>
</comment>
<evidence type="ECO:0000313" key="5">
    <source>
        <dbReference type="Proteomes" id="UP001371218"/>
    </source>
</evidence>
<dbReference type="InterPro" id="IPR000863">
    <property type="entry name" value="Sulfotransferase_dom"/>
</dbReference>
<evidence type="ECO:0000256" key="2">
    <source>
        <dbReference type="ARBA" id="ARBA00022679"/>
    </source>
</evidence>
<dbReference type="Proteomes" id="UP001371218">
    <property type="component" value="Unassembled WGS sequence"/>
</dbReference>
<protein>
    <submittedName>
        <fullName evidence="4">Sulfotransferase domain-containing protein</fullName>
    </submittedName>
</protein>
<accession>A0ABU9BL11</accession>
<dbReference type="SUPFAM" id="SSF52540">
    <property type="entry name" value="P-loop containing nucleoside triphosphate hydrolases"/>
    <property type="match status" value="1"/>
</dbReference>
<dbReference type="RefSeq" id="WP_341425013.1">
    <property type="nucleotide sequence ID" value="NZ_JBBUTG010000003.1"/>
</dbReference>
<dbReference type="Pfam" id="PF00685">
    <property type="entry name" value="Sulfotransfer_1"/>
    <property type="match status" value="1"/>
</dbReference>
<name>A0ABU9BL11_9BURK</name>
<reference evidence="4 5" key="1">
    <citation type="submission" date="2024-04" db="EMBL/GenBank/DDBJ databases">
        <title>Novel species of the genus Ideonella isolated from streams.</title>
        <authorList>
            <person name="Lu H."/>
        </authorList>
    </citation>
    <scope>NUCLEOTIDE SEQUENCE [LARGE SCALE GENOMIC DNA]</scope>
    <source>
        <strain evidence="4 5">DXS29W</strain>
    </source>
</reference>
<dbReference type="EMBL" id="JBBUTG010000003">
    <property type="protein sequence ID" value="MEK8030653.1"/>
    <property type="molecule type" value="Genomic_DNA"/>
</dbReference>
<organism evidence="4 5">
    <name type="scientific">Ideonella lacteola</name>
    <dbReference type="NCBI Taxonomy" id="2984193"/>
    <lineage>
        <taxon>Bacteria</taxon>
        <taxon>Pseudomonadati</taxon>
        <taxon>Pseudomonadota</taxon>
        <taxon>Betaproteobacteria</taxon>
        <taxon>Burkholderiales</taxon>
        <taxon>Sphaerotilaceae</taxon>
        <taxon>Ideonella</taxon>
    </lineage>
</organism>
<dbReference type="InterPro" id="IPR027417">
    <property type="entry name" value="P-loop_NTPase"/>
</dbReference>
<evidence type="ECO:0000256" key="1">
    <source>
        <dbReference type="ARBA" id="ARBA00005771"/>
    </source>
</evidence>
<evidence type="ECO:0000259" key="3">
    <source>
        <dbReference type="Pfam" id="PF00685"/>
    </source>
</evidence>
<comment type="similarity">
    <text evidence="1">Belongs to the sulfotransferase 1 family.</text>
</comment>
<feature type="domain" description="Sulfotransferase" evidence="3">
    <location>
        <begin position="6"/>
        <end position="237"/>
    </location>
</feature>